<dbReference type="SMART" id="SM00717">
    <property type="entry name" value="SANT"/>
    <property type="match status" value="2"/>
</dbReference>
<dbReference type="AlphaFoldDB" id="A0A9W7BKK1"/>
<name>A0A9W7BKK1_9STRA</name>
<accession>A0A9W7BKK1</accession>
<dbReference type="InterPro" id="IPR001005">
    <property type="entry name" value="SANT/Myb"/>
</dbReference>
<evidence type="ECO:0000313" key="4">
    <source>
        <dbReference type="EMBL" id="GMH88734.1"/>
    </source>
</evidence>
<dbReference type="Proteomes" id="UP001165160">
    <property type="component" value="Unassembled WGS sequence"/>
</dbReference>
<dbReference type="PANTHER" id="PTHR46734">
    <property type="entry name" value="TELOMERIC REPEAT-BINDING FACTOR 1 TERF1"/>
    <property type="match status" value="1"/>
</dbReference>
<keyword evidence="5" id="KW-1185">Reference proteome</keyword>
<feature type="domain" description="Myb-like" evidence="2">
    <location>
        <begin position="154"/>
        <end position="200"/>
    </location>
</feature>
<keyword evidence="1" id="KW-0539">Nucleus</keyword>
<evidence type="ECO:0000259" key="2">
    <source>
        <dbReference type="PROSITE" id="PS50090"/>
    </source>
</evidence>
<evidence type="ECO:0000313" key="5">
    <source>
        <dbReference type="Proteomes" id="UP001165160"/>
    </source>
</evidence>
<dbReference type="SUPFAM" id="SSF46689">
    <property type="entry name" value="Homeodomain-like"/>
    <property type="match status" value="2"/>
</dbReference>
<reference evidence="5" key="1">
    <citation type="journal article" date="2023" name="Commun. Biol.">
        <title>Genome analysis of Parmales, the sister group of diatoms, reveals the evolutionary specialization of diatoms from phago-mixotrophs to photoautotrophs.</title>
        <authorList>
            <person name="Ban H."/>
            <person name="Sato S."/>
            <person name="Yoshikawa S."/>
            <person name="Yamada K."/>
            <person name="Nakamura Y."/>
            <person name="Ichinomiya M."/>
            <person name="Sato N."/>
            <person name="Blanc-Mathieu R."/>
            <person name="Endo H."/>
            <person name="Kuwata A."/>
            <person name="Ogata H."/>
        </authorList>
    </citation>
    <scope>NUCLEOTIDE SEQUENCE [LARGE SCALE GENOMIC DNA]</scope>
    <source>
        <strain evidence="5">NIES 3699</strain>
    </source>
</reference>
<dbReference type="CDD" id="cd00167">
    <property type="entry name" value="SANT"/>
    <property type="match status" value="2"/>
</dbReference>
<dbReference type="PROSITE" id="PS51294">
    <property type="entry name" value="HTH_MYB"/>
    <property type="match status" value="1"/>
</dbReference>
<gene>
    <name evidence="4" type="ORF">TrVE_jg1000</name>
</gene>
<comment type="caution">
    <text evidence="4">The sequence shown here is derived from an EMBL/GenBank/DDBJ whole genome shotgun (WGS) entry which is preliminary data.</text>
</comment>
<evidence type="ECO:0008006" key="6">
    <source>
        <dbReference type="Google" id="ProtNLM"/>
    </source>
</evidence>
<feature type="domain" description="HTH myb-type" evidence="3">
    <location>
        <begin position="150"/>
        <end position="201"/>
    </location>
</feature>
<dbReference type="InterPro" id="IPR017930">
    <property type="entry name" value="Myb_dom"/>
</dbReference>
<proteinExistence type="predicted"/>
<sequence>MNAVKQEETDLINIDVNVEYLMDIKREEGYFDDLNEEDGGVGGDDVGGGEVVVKKEDVEEVVVGVKRKAEEETEPRETKKKRGNSYVWTAEEEDALLKGVGKYGLDFEQIRGDNGKVLAYRNPSALKQHLYRKYPAKLKELRAVTPWKGNHVAWTAEQDAALKRGIKEYGKDWDEIHKSENKVLGRRTPGALQLRYYRHLK</sequence>
<dbReference type="InterPro" id="IPR009057">
    <property type="entry name" value="Homeodomain-like_sf"/>
</dbReference>
<dbReference type="PROSITE" id="PS50090">
    <property type="entry name" value="MYB_LIKE"/>
    <property type="match status" value="1"/>
</dbReference>
<evidence type="ECO:0000256" key="1">
    <source>
        <dbReference type="ARBA" id="ARBA00023242"/>
    </source>
</evidence>
<dbReference type="Gene3D" id="1.10.10.60">
    <property type="entry name" value="Homeodomain-like"/>
    <property type="match status" value="2"/>
</dbReference>
<dbReference type="EMBL" id="BRXX01000085">
    <property type="protein sequence ID" value="GMH88734.1"/>
    <property type="molecule type" value="Genomic_DNA"/>
</dbReference>
<dbReference type="PANTHER" id="PTHR46734:SF1">
    <property type="entry name" value="TELOMERIC REPEAT-BINDING FACTOR 1"/>
    <property type="match status" value="1"/>
</dbReference>
<protein>
    <recommendedName>
        <fullName evidence="6">Myb-like domain-containing protein</fullName>
    </recommendedName>
</protein>
<evidence type="ECO:0000259" key="3">
    <source>
        <dbReference type="PROSITE" id="PS51294"/>
    </source>
</evidence>
<organism evidence="4 5">
    <name type="scientific">Triparma verrucosa</name>
    <dbReference type="NCBI Taxonomy" id="1606542"/>
    <lineage>
        <taxon>Eukaryota</taxon>
        <taxon>Sar</taxon>
        <taxon>Stramenopiles</taxon>
        <taxon>Ochrophyta</taxon>
        <taxon>Bolidophyceae</taxon>
        <taxon>Parmales</taxon>
        <taxon>Triparmaceae</taxon>
        <taxon>Triparma</taxon>
    </lineage>
</organism>
<dbReference type="Pfam" id="PF13921">
    <property type="entry name" value="Myb_DNA-bind_6"/>
    <property type="match status" value="2"/>
</dbReference>
<dbReference type="InterPro" id="IPR052450">
    <property type="entry name" value="TRBD-Containing_Protein"/>
</dbReference>